<evidence type="ECO:0000313" key="2">
    <source>
        <dbReference type="Proteomes" id="UP001555826"/>
    </source>
</evidence>
<protein>
    <submittedName>
        <fullName evidence="1">DivIVA domain-containing protein</fullName>
    </submittedName>
</protein>
<keyword evidence="2" id="KW-1185">Reference proteome</keyword>
<name>A0ABV3P5L0_9ACTN</name>
<dbReference type="InterPro" id="IPR019933">
    <property type="entry name" value="DivIVA_domain"/>
</dbReference>
<gene>
    <name evidence="1" type="ORF">AB1207_08755</name>
</gene>
<sequence length="196" mass="21839">MTSDAVSNGTVPVEQLVRERPARAAALRRGYKVADVDLFLDHLATALPAGRVASAQVRAVGFGSQLGGYDVGDTDARLAEVEDALAQRERSHALAQDDQRSWTDRRSALGQAVAGRLKERRGERFPRARGLRRGYHPRDVDDLCELLVQHFRGSRTLTADDVRDALFRPRRGARGYREAPVDAFLDRVVELMVSYR</sequence>
<dbReference type="EMBL" id="JBFNQN010000005">
    <property type="protein sequence ID" value="MEW9264835.1"/>
    <property type="molecule type" value="Genomic_DNA"/>
</dbReference>
<dbReference type="Gene3D" id="6.10.250.660">
    <property type="match status" value="1"/>
</dbReference>
<dbReference type="Proteomes" id="UP001555826">
    <property type="component" value="Unassembled WGS sequence"/>
</dbReference>
<dbReference type="RefSeq" id="WP_367637660.1">
    <property type="nucleotide sequence ID" value="NZ_JBFNQN010000005.1"/>
</dbReference>
<proteinExistence type="predicted"/>
<organism evidence="1 2">
    <name type="scientific">Kineococcus endophyticus</name>
    <dbReference type="NCBI Taxonomy" id="1181883"/>
    <lineage>
        <taxon>Bacteria</taxon>
        <taxon>Bacillati</taxon>
        <taxon>Actinomycetota</taxon>
        <taxon>Actinomycetes</taxon>
        <taxon>Kineosporiales</taxon>
        <taxon>Kineosporiaceae</taxon>
        <taxon>Kineococcus</taxon>
    </lineage>
</organism>
<evidence type="ECO:0000313" key="1">
    <source>
        <dbReference type="EMBL" id="MEW9264835.1"/>
    </source>
</evidence>
<comment type="caution">
    <text evidence="1">The sequence shown here is derived from an EMBL/GenBank/DDBJ whole genome shotgun (WGS) entry which is preliminary data.</text>
</comment>
<reference evidence="1 2" key="1">
    <citation type="submission" date="2024-07" db="EMBL/GenBank/DDBJ databases">
        <authorList>
            <person name="Thanompreechachai J."/>
            <person name="Duangmal K."/>
        </authorList>
    </citation>
    <scope>NUCLEOTIDE SEQUENCE [LARGE SCALE GENOMIC DNA]</scope>
    <source>
        <strain evidence="1 2">KCTC 19886</strain>
    </source>
</reference>
<accession>A0ABV3P5L0</accession>
<dbReference type="NCBIfam" id="TIGR03544">
    <property type="entry name" value="DivI1A_domain"/>
    <property type="match status" value="1"/>
</dbReference>